<keyword evidence="2" id="KW-1185">Reference proteome</keyword>
<dbReference type="STRING" id="1907941.BKE30_03280"/>
<evidence type="ECO:0000313" key="2">
    <source>
        <dbReference type="Proteomes" id="UP000192132"/>
    </source>
</evidence>
<dbReference type="InterPro" id="IPR036291">
    <property type="entry name" value="NAD(P)-bd_dom_sf"/>
</dbReference>
<dbReference type="SUPFAM" id="SSF51735">
    <property type="entry name" value="NAD(P)-binding Rossmann-fold domains"/>
    <property type="match status" value="1"/>
</dbReference>
<name>A0A1S8CYF1_9GAMM</name>
<dbReference type="Pfam" id="PF00106">
    <property type="entry name" value="adh_short"/>
    <property type="match status" value="1"/>
</dbReference>
<dbReference type="OrthoDB" id="5513072at2"/>
<dbReference type="Gene3D" id="3.40.50.720">
    <property type="entry name" value="NAD(P)-binding Rossmann-like Domain"/>
    <property type="match status" value="1"/>
</dbReference>
<evidence type="ECO:0000313" key="1">
    <source>
        <dbReference type="EMBL" id="ONG41480.1"/>
    </source>
</evidence>
<dbReference type="PANTHER" id="PTHR43431:SF7">
    <property type="entry name" value="OXIDOREDUCTASE, SHORT CHAIN DEHYDROGENASE_REDUCTASE FAMILY (AFU_ORTHOLOGUE AFUA_5G14000)"/>
    <property type="match status" value="1"/>
</dbReference>
<gene>
    <name evidence="1" type="ORF">BKE30_03280</name>
</gene>
<comment type="caution">
    <text evidence="1">The sequence shown here is derived from an EMBL/GenBank/DDBJ whole genome shotgun (WGS) entry which is preliminary data.</text>
</comment>
<dbReference type="AlphaFoldDB" id="A0A1S8CYF1"/>
<dbReference type="Proteomes" id="UP000192132">
    <property type="component" value="Unassembled WGS sequence"/>
</dbReference>
<protein>
    <recommendedName>
        <fullName evidence="3">SDR family NAD(P)-dependent oxidoreductase</fullName>
    </recommendedName>
</protein>
<dbReference type="PANTHER" id="PTHR43431">
    <property type="entry name" value="OXIDOREDUCTASE, SHORT CHAIN DEHYDROGENASE/REDUCTASE FAMILY (AFU_ORTHOLOGUE AFUA_5G14000)"/>
    <property type="match status" value="1"/>
</dbReference>
<reference evidence="1 2" key="1">
    <citation type="submission" date="2016-10" db="EMBL/GenBank/DDBJ databases">
        <title>Draft Genome sequence of Alkanindiges sp. strain H1.</title>
        <authorList>
            <person name="Subhash Y."/>
            <person name="Lee S."/>
        </authorList>
    </citation>
    <scope>NUCLEOTIDE SEQUENCE [LARGE SCALE GENOMIC DNA]</scope>
    <source>
        <strain evidence="1 2">H1</strain>
    </source>
</reference>
<accession>A0A1S8CYF1</accession>
<organism evidence="1 2">
    <name type="scientific">Alkanindiges hydrocarboniclasticus</name>
    <dbReference type="NCBI Taxonomy" id="1907941"/>
    <lineage>
        <taxon>Bacteria</taxon>
        <taxon>Pseudomonadati</taxon>
        <taxon>Pseudomonadota</taxon>
        <taxon>Gammaproteobacteria</taxon>
        <taxon>Moraxellales</taxon>
        <taxon>Moraxellaceae</taxon>
        <taxon>Alkanindiges</taxon>
    </lineage>
</organism>
<evidence type="ECO:0008006" key="3">
    <source>
        <dbReference type="Google" id="ProtNLM"/>
    </source>
</evidence>
<dbReference type="EMBL" id="MLCN01000008">
    <property type="protein sequence ID" value="ONG41480.1"/>
    <property type="molecule type" value="Genomic_DNA"/>
</dbReference>
<dbReference type="InterPro" id="IPR002347">
    <property type="entry name" value="SDR_fam"/>
</dbReference>
<sequence>MNIFRRKKSSQGCIVVIGTHVEALSQALLPQAQSQKLALYQVSHSQQYNTLHHEALNQLTSVNANLIDPKAMVQLFKKIKQAGHVVELVVFQPATPIEIASTDLTPEYIQQRWQDIGLSAITIAQHAIKSMLPRQQGKFIALGSMHASEPDSGWLADGALQAGNRALFQSLAREFQPQGIQCCYMALSGWSTENMQTAQAIAQTCWHIYQQPRSAWSQELSLYR</sequence>
<dbReference type="RefSeq" id="WP_076877238.1">
    <property type="nucleotide sequence ID" value="NZ_MLCN01000008.1"/>
</dbReference>
<proteinExistence type="predicted"/>